<dbReference type="InterPro" id="IPR024524">
    <property type="entry name" value="DUF3800"/>
</dbReference>
<dbReference type="EMBL" id="VFOW01000001">
    <property type="protein sequence ID" value="TQL74779.1"/>
    <property type="molecule type" value="Genomic_DNA"/>
</dbReference>
<reference evidence="1 2" key="1">
    <citation type="submission" date="2019-06" db="EMBL/GenBank/DDBJ databases">
        <title>Sequencing the genomes of 1000 actinobacteria strains.</title>
        <authorList>
            <person name="Klenk H.-P."/>
        </authorList>
    </citation>
    <scope>NUCLEOTIDE SEQUENCE [LARGE SCALE GENOMIC DNA]</scope>
    <source>
        <strain evidence="1 2">DSM 45928</strain>
    </source>
</reference>
<dbReference type="Proteomes" id="UP000317043">
    <property type="component" value="Unassembled WGS sequence"/>
</dbReference>
<accession>A0A543AQE3</accession>
<dbReference type="InParanoid" id="A0A543AQE3"/>
<evidence type="ECO:0000313" key="2">
    <source>
        <dbReference type="Proteomes" id="UP000317043"/>
    </source>
</evidence>
<proteinExistence type="predicted"/>
<gene>
    <name evidence="1" type="ORF">FB566_0267</name>
</gene>
<protein>
    <submittedName>
        <fullName evidence="1">Uncharacterized protein DUF3800</fullName>
    </submittedName>
</protein>
<sequence>MAATAAGWVEVACDESGYEGEKLVEGSTTSFAHAGVDLSVDAAAECVRELRRRIRSPATEYKANHLMRSKHRGVLVWLLGPTGPLVGHGRVFLIDKTRYLLESLVDLLVNQEVRPLGRRVVRDEATRSMARLLRDNGRSSPMWPRFLVAANELMRVKERPETPDVVSEFFDALSPVAEALTGEAAGLAVKLAGGRSVAETFRSNLPSTSGTSPLDPLLPALVQAVRYWGADHHDVVIHHDRQNTLSPDRVADLTRVVGESSESGHLRRVELVESAVNAPVQLADILAGTIRTIADADAVGDGDAELLDLLGPYIDPESVWGARRWIG</sequence>
<evidence type="ECO:0000313" key="1">
    <source>
        <dbReference type="EMBL" id="TQL74779.1"/>
    </source>
</evidence>
<keyword evidence="2" id="KW-1185">Reference proteome</keyword>
<dbReference type="AlphaFoldDB" id="A0A543AQE3"/>
<name>A0A543AQE3_9ACTN</name>
<organism evidence="1 2">
    <name type="scientific">Stackebrandtia endophytica</name>
    <dbReference type="NCBI Taxonomy" id="1496996"/>
    <lineage>
        <taxon>Bacteria</taxon>
        <taxon>Bacillati</taxon>
        <taxon>Actinomycetota</taxon>
        <taxon>Actinomycetes</taxon>
        <taxon>Glycomycetales</taxon>
        <taxon>Glycomycetaceae</taxon>
        <taxon>Stackebrandtia</taxon>
    </lineage>
</organism>
<dbReference type="Pfam" id="PF12686">
    <property type="entry name" value="DUF3800"/>
    <property type="match status" value="1"/>
</dbReference>
<comment type="caution">
    <text evidence="1">The sequence shown here is derived from an EMBL/GenBank/DDBJ whole genome shotgun (WGS) entry which is preliminary data.</text>
</comment>